<keyword evidence="1" id="KW-0853">WD repeat</keyword>
<dbReference type="GO" id="GO:0007035">
    <property type="term" value="P:vacuolar acidification"/>
    <property type="evidence" value="ECO:0007669"/>
    <property type="project" value="TreeGrafter"/>
</dbReference>
<proteinExistence type="predicted"/>
<evidence type="ECO:0000256" key="2">
    <source>
        <dbReference type="SAM" id="MobiDB-lite"/>
    </source>
</evidence>
<dbReference type="InterPro" id="IPR022033">
    <property type="entry name" value="Rav1p_C"/>
</dbReference>
<dbReference type="EMBL" id="GGEC01017901">
    <property type="protein sequence ID" value="MBW98384.1"/>
    <property type="molecule type" value="Transcribed_RNA"/>
</dbReference>
<accession>A0A2P2JY35</accession>
<sequence>MPEASRFSRELSRTVDPTDHLPLSLLNLEAIPPAPTRSASAIDWIPDFAGYSWVAYGASSLLVISHFPSPLSREEAMIGPILRQVFELSGDQTSRVSAVSWSPVTPSVGELAAASENHIFLFSLDSASSTGSFSWSQNAVLVQSSKVEAIKWSGSGDGIISGGMDVVLWRRRNRSWEIAWKFRRDEPQNLVSATWSIWGLSASAAYMGEPVNVEGSFDTSKSVLVCYGDGISECTTRELRHPQPVSMVQWRPLTESHLQEYTKHSPRQMLLTCCLDGAARLWTEVDNGKVRKSDKDYDCKIMRRSFCVAAVIEINQALNGTLGMDIFLNWATEIGGIYKNGEGGSQLFSAKVCKNDKAGKCEWLIGFGPGTSITFWAVHCLDDISPMRFPRVTLWKRQELQELEMGHLQKAGLSKLKDWLLLNKVVILRTFLSGPPNVCSLLHLLPCNSLVWFLLDAQTSSNSEVSKIENHLSCSTSCVFGVGHTGKILQIAMHPQIYEVELAVSLDTNGLLLFWFISNIPSCNMNLPTLLPSWKLCGQKLTCDMCAGCTSLTWAPSTLGEDLVLLLGHHGGIDCFLIKVSQIQEGDILSHFLCTIPATGHDPNKCGPTDMFAIPMPPTCNKTFKYHKFLLLGVWTKEFQALSWEVTLHSYDLPQSCCECNFDGKFVWKFEKTFASRVYCLGVKPCSSQFPEPHFYKQITSFSVVLPGNLIPKQESLGFNENLCCSTPAYTMATGCSDGSVKLWKSNPSNLSPPSISWEMVGKFAAHQGPISSICLADTGRKIATICKGSHLDRTSIIRIWDSVHLMKAGSFILEDTISIDGDVFNLNWLTLGNGHLVLGVCLQNELQVYAQRCSGGQILLNHEKSLNLHNWACIAVAQNLPAACNFYWGPKSTAIIVHDSYFSIVSPWLFLADNKKWAKSLPKFVRVDGGGGKDKDFHFSIFADCDTVVADLNEPFVDDNKAEHNSKTLVKVKVQNDKSPSSFVARYKQNHDSSDVLGFWNLVEVAEQVRGILPIYHPQALLMNIYSGNWRRAYVSVRHLVECLTLHCASEKSHSFGKHGHMIPQILLSNYFEGIVLKDSTDNGFQWSADARLTSSSSQFSVYNLTSDLLDNMFSSSAKSELSGFDELIEKLHDSVAIDKLQILAIIDLLSEVQHSGSAYKNLDEPGQRFWVTLRFQQLHFVRSFGRLPSVEELNVDSRLMSLAFQSDCHETLLSFFLPNEPLWKDMQTLGVGFWFTNTSQLRARMEKLARIQYLRNKDPKDCALLYIALNRLQVLAGLFKISKDEKDKPLVGFLSRNFQEEKNKAAALKNAYVLMGRHQLELAIAFFLLGGDAYSAITVCVKNLRDEQLALVICRLLEGCGGPLEHHLITKLIAPSARKQGDYWLASLLEWELGNYSESFLSMLDLSASSVIHESVLSSNHVAFVDPLIGLYCLSLAAKSSLRNAIGEQNAAILGRWATFMAATAFSRSGLPLEALEFLSSPLSSPGALDHGNGSSGEHPQVLNGILKPSATDSSNWLSGEVALQLESHAKLDLALQYFSKLMIEHPGWPDTTVGSVDHALGSNASGINQYEILLKSFQQKLYTGLSKFEQKFLLACSCIIKMLFVWMCNNGLWFIGYDVLLDYISQDQTKDKSYTVDKPALHPLLHRPISKAIEDISLLLSRFITSCGLAYFQSKSSGLENGLPCLYAYGYDFQGIIPTVWSLKAAMSLFAGFFSKDATTKPLVILDIFEYCVHIASAWHQQDLKSLLLMIQPVLISCTPGHNPYEVDMMTLMNTLHHIVELSTCHSSIDDAGAGHKIFPDQQDGNAVYSFSDEEKWLITGTCLWQHLSRFVKHKLHFLSVKLEESYSLGFSLYKVTPFGSSSMNFICNNNSVTEQIESFSLMMAIMLNATVLHISFYHLRLFQSFLQQKLEKRLHIPTLAWVNDSGLQTRSLHQEISADIMNHKCESTFDLFWDTCADLNIISEACAPVQISWPHFVNLQSSKGWMDMFKGISGELKTEETSKHEGRLHNSRHGEEVGPPVRGLFTNGPGFLSSWKKDATVTNKVSHFQGAKEIHKRDGELLEALCINSINEGRAALASNRKGIIFFSWGDEISLDQSEYIWSDADWPLNGWAGTEPTPVPTCVSPGIGLGRKKGSHLGLGGATIGVDSLARPRKDLTGGGAFGIPGYPGMGATSIGWEVQEDFEDTVDPPGTVENIRTRAFASHPSRPLFLVGSSNTHIYLWEFDKDKATATYGVLPAANVPPPYALASVSALQFDHCGHRFASAALDGTVCTWQLEVGGRSNIHPTESSICFNGHASDLAYVGSSGSVIAAAGYSSNGVNAIIWDTLAPPTTSQASIICHEGGARSISIFDNDIGSGSISPLIVTGGKNGDVGLHDFRYIATGRTKRHRNFDNVVLGSNTSSSTDMQKALGNKSGDQNLNGMFWYIPKAHLGSVTKISTIPHTSLFLTGSKDGDVKLWDAKAAKMIYHWPKLHDRHTFLQPSSRGYGGVIRAAVTDIQVVSCGFLTCGGDGCVKLVQLHDYHAHGI</sequence>
<name>A0A2P2JY35_RHIMU</name>
<feature type="domain" description="RAVE complex protein Rav1 C-terminal" evidence="3">
    <location>
        <begin position="949"/>
        <end position="1407"/>
    </location>
</feature>
<feature type="repeat" description="WD" evidence="1">
    <location>
        <begin position="2433"/>
        <end position="2474"/>
    </location>
</feature>
<reference evidence="4" key="1">
    <citation type="submission" date="2018-02" db="EMBL/GenBank/DDBJ databases">
        <title>Rhizophora mucronata_Transcriptome.</title>
        <authorList>
            <person name="Meera S.P."/>
            <person name="Sreeshan A."/>
            <person name="Augustine A."/>
        </authorList>
    </citation>
    <scope>NUCLEOTIDE SEQUENCE</scope>
    <source>
        <tissue evidence="4">Leaf</tissue>
    </source>
</reference>
<dbReference type="Pfam" id="PF00400">
    <property type="entry name" value="WD40"/>
    <property type="match status" value="2"/>
</dbReference>
<evidence type="ECO:0000313" key="4">
    <source>
        <dbReference type="EMBL" id="MBW98384.1"/>
    </source>
</evidence>
<evidence type="ECO:0000259" key="3">
    <source>
        <dbReference type="Pfam" id="PF12234"/>
    </source>
</evidence>
<dbReference type="GO" id="GO:0043291">
    <property type="term" value="C:RAVE complex"/>
    <property type="evidence" value="ECO:0007669"/>
    <property type="project" value="TreeGrafter"/>
</dbReference>
<feature type="compositionally biased region" description="Basic and acidic residues" evidence="2">
    <location>
        <begin position="2003"/>
        <end position="2020"/>
    </location>
</feature>
<dbReference type="SMART" id="SM00320">
    <property type="entry name" value="WD40"/>
    <property type="match status" value="11"/>
</dbReference>
<dbReference type="PANTHER" id="PTHR13950">
    <property type="entry name" value="RABCONNECTIN-RELATED"/>
    <property type="match status" value="1"/>
</dbReference>
<dbReference type="InterPro" id="IPR001680">
    <property type="entry name" value="WD40_rpt"/>
</dbReference>
<dbReference type="Pfam" id="PF12234">
    <property type="entry name" value="Rav1p_C"/>
    <property type="match status" value="1"/>
</dbReference>
<dbReference type="SUPFAM" id="SSF50998">
    <property type="entry name" value="Quinoprotein alcohol dehydrogenase-like"/>
    <property type="match status" value="1"/>
</dbReference>
<dbReference type="InterPro" id="IPR052208">
    <property type="entry name" value="DmX-like/RAVE_component"/>
</dbReference>
<dbReference type="InterPro" id="IPR015943">
    <property type="entry name" value="WD40/YVTN_repeat-like_dom_sf"/>
</dbReference>
<dbReference type="InterPro" id="IPR011047">
    <property type="entry name" value="Quinoprotein_ADH-like_sf"/>
</dbReference>
<dbReference type="FunFam" id="2.130.10.10:FF:001240">
    <property type="entry name" value="Transducin family protein / WD-40 repeat family protein"/>
    <property type="match status" value="1"/>
</dbReference>
<protein>
    <submittedName>
        <fullName evidence="4">Uncharacterized protein MANES_01G244500</fullName>
    </submittedName>
</protein>
<dbReference type="PROSITE" id="PS50294">
    <property type="entry name" value="WD_REPEATS_REGION"/>
    <property type="match status" value="1"/>
</dbReference>
<feature type="region of interest" description="Disordered" evidence="2">
    <location>
        <begin position="2003"/>
        <end position="2024"/>
    </location>
</feature>
<dbReference type="SUPFAM" id="SSF50978">
    <property type="entry name" value="WD40 repeat-like"/>
    <property type="match status" value="1"/>
</dbReference>
<dbReference type="PANTHER" id="PTHR13950:SF9">
    <property type="entry name" value="RABCONNECTIN-3A"/>
    <property type="match status" value="1"/>
</dbReference>
<dbReference type="PROSITE" id="PS50082">
    <property type="entry name" value="WD_REPEATS_2"/>
    <property type="match status" value="1"/>
</dbReference>
<dbReference type="InterPro" id="IPR036322">
    <property type="entry name" value="WD40_repeat_dom_sf"/>
</dbReference>
<dbReference type="Gene3D" id="2.130.10.10">
    <property type="entry name" value="YVTN repeat-like/Quinoprotein amine dehydrogenase"/>
    <property type="match status" value="3"/>
</dbReference>
<organism evidence="4">
    <name type="scientific">Rhizophora mucronata</name>
    <name type="common">Asiatic mangrove</name>
    <dbReference type="NCBI Taxonomy" id="61149"/>
    <lineage>
        <taxon>Eukaryota</taxon>
        <taxon>Viridiplantae</taxon>
        <taxon>Streptophyta</taxon>
        <taxon>Embryophyta</taxon>
        <taxon>Tracheophyta</taxon>
        <taxon>Spermatophyta</taxon>
        <taxon>Magnoliopsida</taxon>
        <taxon>eudicotyledons</taxon>
        <taxon>Gunneridae</taxon>
        <taxon>Pentapetalae</taxon>
        <taxon>rosids</taxon>
        <taxon>fabids</taxon>
        <taxon>Malpighiales</taxon>
        <taxon>Rhizophoraceae</taxon>
        <taxon>Rhizophora</taxon>
    </lineage>
</organism>
<evidence type="ECO:0000256" key="1">
    <source>
        <dbReference type="PROSITE-ProRule" id="PRU00221"/>
    </source>
</evidence>